<evidence type="ECO:0000313" key="3">
    <source>
        <dbReference type="Proteomes" id="UP001317001"/>
    </source>
</evidence>
<organism evidence="2 3">
    <name type="scientific">Paenimyroides aestuarii</name>
    <dbReference type="NCBI Taxonomy" id="2968490"/>
    <lineage>
        <taxon>Bacteria</taxon>
        <taxon>Pseudomonadati</taxon>
        <taxon>Bacteroidota</taxon>
        <taxon>Flavobacteriia</taxon>
        <taxon>Flavobacteriales</taxon>
        <taxon>Flavobacteriaceae</taxon>
        <taxon>Paenimyroides</taxon>
    </lineage>
</organism>
<proteinExistence type="predicted"/>
<evidence type="ECO:0000256" key="1">
    <source>
        <dbReference type="SAM" id="MobiDB-lite"/>
    </source>
</evidence>
<accession>A0ABY5NT48</accession>
<feature type="region of interest" description="Disordered" evidence="1">
    <location>
        <begin position="253"/>
        <end position="273"/>
    </location>
</feature>
<keyword evidence="3" id="KW-1185">Reference proteome</keyword>
<name>A0ABY5NT48_9FLAO</name>
<protein>
    <recommendedName>
        <fullName evidence="4">Peptidylprolyl isomerase</fullName>
    </recommendedName>
</protein>
<dbReference type="SUPFAM" id="SSF54534">
    <property type="entry name" value="FKBP-like"/>
    <property type="match status" value="1"/>
</dbReference>
<dbReference type="Proteomes" id="UP001317001">
    <property type="component" value="Chromosome"/>
</dbReference>
<evidence type="ECO:0008006" key="4">
    <source>
        <dbReference type="Google" id="ProtNLM"/>
    </source>
</evidence>
<dbReference type="EMBL" id="CP102382">
    <property type="protein sequence ID" value="UUV21647.1"/>
    <property type="molecule type" value="Genomic_DNA"/>
</dbReference>
<dbReference type="InterPro" id="IPR046357">
    <property type="entry name" value="PPIase_dom_sf"/>
</dbReference>
<dbReference type="Gene3D" id="3.10.50.40">
    <property type="match status" value="1"/>
</dbReference>
<dbReference type="RefSeq" id="WP_257499568.1">
    <property type="nucleotide sequence ID" value="NZ_CP102382.1"/>
</dbReference>
<gene>
    <name evidence="2" type="ORF">NPX36_00925</name>
</gene>
<sequence length="320" mass="36360">MKRFFTWAALFSGSLLIWNCNPEDNDTTIAERDRQEVYNEDIIEIETFLKSNSIEILEDGVNFETTDLNASNAIWNQSENPLQSITIKNLPYYTNSQGLQKLTDNVEYKLYYIIVNEGGGETPNMHDNAFTSYTGYKFDKTIFDTYPFGFWSAYPAFSSYTETIAGYRQILQKIKTASAIIENEDGTYTYENPGRVIVFMPSGLGYFASSPAGSTIGTYEPLIFDISLIAKKEVDHDNDGLLDKYEDVNGNGDLWDDDTDGDGKPNFLDIDDDGDGYTTRQEITYTVEENGEMVQKLYEFEQIPNCENGSVKKHLDKNCH</sequence>
<reference evidence="2 3" key="1">
    <citation type="submission" date="2022-08" db="EMBL/GenBank/DDBJ databases">
        <title>Myroides zhujiangensis sp. nov., a novel bacterium isolated from sediment in the Pearl River Estuary.</title>
        <authorList>
            <person name="Cui L."/>
        </authorList>
    </citation>
    <scope>NUCLEOTIDE SEQUENCE [LARGE SCALE GENOMIC DNA]</scope>
    <source>
        <strain evidence="2 3">SCSIO 72103</strain>
    </source>
</reference>
<evidence type="ECO:0000313" key="2">
    <source>
        <dbReference type="EMBL" id="UUV21647.1"/>
    </source>
</evidence>